<evidence type="ECO:0000313" key="3">
    <source>
        <dbReference type="EMBL" id="BAY86484.1"/>
    </source>
</evidence>
<proteinExistence type="predicted"/>
<feature type="domain" description="GmrSD restriction endonucleases N-terminal" evidence="1">
    <location>
        <begin position="15"/>
        <end position="235"/>
    </location>
</feature>
<name>A0A1Z4LZ49_9CYAN</name>
<dbReference type="Pfam" id="PF07510">
    <property type="entry name" value="GmrSD_C"/>
    <property type="match status" value="1"/>
</dbReference>
<dbReference type="PANTHER" id="PTHR35149">
    <property type="entry name" value="SLL5132 PROTEIN"/>
    <property type="match status" value="1"/>
</dbReference>
<keyword evidence="4" id="KW-1185">Reference proteome</keyword>
<dbReference type="AlphaFoldDB" id="A0A1Z4LZ49"/>
<dbReference type="EMBL" id="AP018227">
    <property type="protein sequence ID" value="BAY86484.1"/>
    <property type="molecule type" value="Genomic_DNA"/>
</dbReference>
<evidence type="ECO:0000259" key="2">
    <source>
        <dbReference type="Pfam" id="PF07510"/>
    </source>
</evidence>
<feature type="domain" description="GmrSD restriction endonucleases C-terminal" evidence="2">
    <location>
        <begin position="419"/>
        <end position="552"/>
    </location>
</feature>
<dbReference type="Proteomes" id="UP000218418">
    <property type="component" value="Chromosome"/>
</dbReference>
<dbReference type="PANTHER" id="PTHR35149:SF2">
    <property type="entry name" value="DUF262 DOMAIN-CONTAINING PROTEIN"/>
    <property type="match status" value="1"/>
</dbReference>
<evidence type="ECO:0000259" key="1">
    <source>
        <dbReference type="Pfam" id="PF03235"/>
    </source>
</evidence>
<evidence type="ECO:0008006" key="5">
    <source>
        <dbReference type="Google" id="ProtNLM"/>
    </source>
</evidence>
<evidence type="ECO:0000313" key="4">
    <source>
        <dbReference type="Proteomes" id="UP000218418"/>
    </source>
</evidence>
<dbReference type="OrthoDB" id="9798761at2"/>
<dbReference type="InterPro" id="IPR004919">
    <property type="entry name" value="GmrSD_N"/>
</dbReference>
<gene>
    <name evidence="3" type="ORF">NIES267_59930</name>
</gene>
<protein>
    <recommendedName>
        <fullName evidence="5">DUF262 domain-containing protein</fullName>
    </recommendedName>
</protein>
<organism evidence="3 4">
    <name type="scientific">Calothrix parasitica NIES-267</name>
    <dbReference type="NCBI Taxonomy" id="1973488"/>
    <lineage>
        <taxon>Bacteria</taxon>
        <taxon>Bacillati</taxon>
        <taxon>Cyanobacteriota</taxon>
        <taxon>Cyanophyceae</taxon>
        <taxon>Nostocales</taxon>
        <taxon>Calotrichaceae</taxon>
        <taxon>Calothrix</taxon>
    </lineage>
</organism>
<accession>A0A1Z4LZ49</accession>
<reference evidence="3 4" key="1">
    <citation type="submission" date="2017-06" db="EMBL/GenBank/DDBJ databases">
        <title>Genome sequencing of cyanobaciteial culture collection at National Institute for Environmental Studies (NIES).</title>
        <authorList>
            <person name="Hirose Y."/>
            <person name="Shimura Y."/>
            <person name="Fujisawa T."/>
            <person name="Nakamura Y."/>
            <person name="Kawachi M."/>
        </authorList>
    </citation>
    <scope>NUCLEOTIDE SEQUENCE [LARGE SCALE GENOMIC DNA]</scope>
    <source>
        <strain evidence="3 4">NIES-267</strain>
    </source>
</reference>
<dbReference type="InterPro" id="IPR011089">
    <property type="entry name" value="GmrSD_C"/>
</dbReference>
<dbReference type="Pfam" id="PF03235">
    <property type="entry name" value="GmrSD_N"/>
    <property type="match status" value="1"/>
</dbReference>
<sequence>MGSINIQAKELPLYKVFSNDFVFKIPLYQRPYAWTIEEAEALFEDLLTALEESKEDIDDISPYFLGSIVLIKSEHKPDAQVVDGQQRLTTLTILLSVLRELSSLEKAHQLTKYIYQEADGFEVKQNQYRVTLRDTDADFFQDYIQKPQGILQLQDINILKYSESCKNIRDNAFLFRERLEKLDSDKLFRFTQFVVTRCCLVIITTTDFDSAYRIFSVMNNRGLDLSLADILKAEILGKISPEMQDKYAKKWETAEEKLGVDSFKNLFSYIRMVRFKHKPRKSIITELLKESQPNITEFPQEFIDKTLIPLSDALHDIKHQKYENNYLDAEINRIFYWLLWIDHSDWIPPAILYLSQNYHRPELLIRFFTDLDRLASGLMIYRANIDKRIARYGKLLNAIENNIDLYTSDSPLQLTPEENKDIINQLNGNIYSVTRIRLYVLVRLNDAISNPKILTYSPYPTIEHVLPQNPPQGSEWERWFPTQEQREKYLHRLGNLILLSTYKNSEAQNYDFRKKKQKYFTTKSGVSPFALTTQVLTESEWTPQIIEKRQTNAINKLKEIWRLY</sequence>